<dbReference type="InterPro" id="IPR056374">
    <property type="entry name" value="DesK/YvfT_N"/>
</dbReference>
<evidence type="ECO:0000256" key="2">
    <source>
        <dbReference type="ARBA" id="ARBA00012438"/>
    </source>
</evidence>
<dbReference type="STRING" id="1348624.GCA_001591545_02538"/>
<dbReference type="Proteomes" id="UP000249134">
    <property type="component" value="Chromosome 1"/>
</dbReference>
<dbReference type="SUPFAM" id="SSF55874">
    <property type="entry name" value="ATPase domain of HSP90 chaperone/DNA topoisomerase II/histidine kinase"/>
    <property type="match status" value="1"/>
</dbReference>
<dbReference type="AlphaFoldDB" id="A0A2X4YN79"/>
<evidence type="ECO:0000313" key="11">
    <source>
        <dbReference type="EMBL" id="SQI53165.1"/>
    </source>
</evidence>
<feature type="transmembrane region" description="Helical" evidence="7">
    <location>
        <begin position="134"/>
        <end position="152"/>
    </location>
</feature>
<evidence type="ECO:0000256" key="4">
    <source>
        <dbReference type="ARBA" id="ARBA00022777"/>
    </source>
</evidence>
<keyword evidence="7" id="KW-0472">Membrane</keyword>
<evidence type="ECO:0000313" key="12">
    <source>
        <dbReference type="Proteomes" id="UP000249134"/>
    </source>
</evidence>
<feature type="domain" description="Signal transduction histidine kinase subgroup 3 dimerisation and phosphoacceptor" evidence="9">
    <location>
        <begin position="177"/>
        <end position="240"/>
    </location>
</feature>
<keyword evidence="7" id="KW-0812">Transmembrane</keyword>
<feature type="transmembrane region" description="Helical" evidence="7">
    <location>
        <begin position="63"/>
        <end position="80"/>
    </location>
</feature>
<dbReference type="InterPro" id="IPR011712">
    <property type="entry name" value="Sig_transdc_His_kin_sub3_dim/P"/>
</dbReference>
<evidence type="ECO:0000256" key="6">
    <source>
        <dbReference type="SAM" id="Coils"/>
    </source>
</evidence>
<evidence type="ECO:0000259" key="9">
    <source>
        <dbReference type="Pfam" id="PF07730"/>
    </source>
</evidence>
<dbReference type="InterPro" id="IPR050482">
    <property type="entry name" value="Sensor_HK_TwoCompSys"/>
</dbReference>
<name>A0A2X4YN79_LEDLE</name>
<feature type="coiled-coil region" evidence="6">
    <location>
        <begin position="155"/>
        <end position="182"/>
    </location>
</feature>
<proteinExistence type="predicted"/>
<dbReference type="RefSeq" id="WP_066142445.1">
    <property type="nucleotide sequence ID" value="NZ_CBCSGM010000002.1"/>
</dbReference>
<evidence type="ECO:0000256" key="7">
    <source>
        <dbReference type="SAM" id="Phobius"/>
    </source>
</evidence>
<feature type="domain" description="Histidine kinase/HSP90-like ATPase" evidence="8">
    <location>
        <begin position="280"/>
        <end position="363"/>
    </location>
</feature>
<reference evidence="11 12" key="1">
    <citation type="submission" date="2018-06" db="EMBL/GenBank/DDBJ databases">
        <authorList>
            <consortium name="Pathogen Informatics"/>
            <person name="Doyle S."/>
        </authorList>
    </citation>
    <scope>NUCLEOTIDE SEQUENCE [LARGE SCALE GENOMIC DNA]</scope>
    <source>
        <strain evidence="11 12">NCTC4824</strain>
    </source>
</reference>
<dbReference type="GO" id="GO:0000155">
    <property type="term" value="F:phosphorelay sensor kinase activity"/>
    <property type="evidence" value="ECO:0007669"/>
    <property type="project" value="InterPro"/>
</dbReference>
<dbReference type="InterPro" id="IPR036890">
    <property type="entry name" value="HATPase_C_sf"/>
</dbReference>
<dbReference type="CDD" id="cd16917">
    <property type="entry name" value="HATPase_UhpB-NarQ-NarX-like"/>
    <property type="match status" value="1"/>
</dbReference>
<keyword evidence="6" id="KW-0175">Coiled coil</keyword>
<comment type="catalytic activity">
    <reaction evidence="1">
        <text>ATP + protein L-histidine = ADP + protein N-phospho-L-histidine.</text>
        <dbReference type="EC" id="2.7.13.3"/>
    </reaction>
</comment>
<dbReference type="GO" id="GO:0016020">
    <property type="term" value="C:membrane"/>
    <property type="evidence" value="ECO:0007669"/>
    <property type="project" value="InterPro"/>
</dbReference>
<dbReference type="KEGG" id="blen:NCTC4824_00674"/>
<keyword evidence="5" id="KW-0902">Two-component regulatory system</keyword>
<sequence>MNKFQIFPKQLGVFPYIFLIYLVMPLFYVAKETGIKEMIGYALILLFLVAYRQLYSPLTIKPYSYWLAVQISIIVILSFWYDPNNLFLGFFPANFIGWFVTKKYFYRALISFMVALSVTTIITAMQGLMENTLYFFPFLIVMFISPFGIRSINKRMELEKELDQANAQIKELIKREERVRIARDLHDTLGHTLSLITLQSQLVQRLAEKRPEQAKVEAKEIEITSRSALSQVRELVSGMRAITIADELADMQQIFTAANISFQIEGESNFSDIPLLQQNILGMCLREATTNIVKHSAAKNCFIIFYKVRGNYTIVIEDDGIGLICEESKGNGLKGMKERLALIEGELTIESKEGTTLTMNVPVIIKQEKEGIAL</sequence>
<dbReference type="Pfam" id="PF07730">
    <property type="entry name" value="HisKA_3"/>
    <property type="match status" value="1"/>
</dbReference>
<feature type="transmembrane region" description="Helical" evidence="7">
    <location>
        <begin position="108"/>
        <end position="128"/>
    </location>
</feature>
<feature type="domain" description="DesK/YvfT N-terminal" evidence="10">
    <location>
        <begin position="4"/>
        <end position="145"/>
    </location>
</feature>
<keyword evidence="3 11" id="KW-0808">Transferase</keyword>
<feature type="transmembrane region" description="Helical" evidence="7">
    <location>
        <begin position="12"/>
        <end position="29"/>
    </location>
</feature>
<dbReference type="PANTHER" id="PTHR24421:SF63">
    <property type="entry name" value="SENSOR HISTIDINE KINASE DESK"/>
    <property type="match status" value="1"/>
</dbReference>
<gene>
    <name evidence="11" type="primary">desK_1</name>
    <name evidence="11" type="ORF">NCTC4824_00674</name>
</gene>
<evidence type="ECO:0000259" key="10">
    <source>
        <dbReference type="Pfam" id="PF23540"/>
    </source>
</evidence>
<dbReference type="EMBL" id="LS483476">
    <property type="protein sequence ID" value="SQI53165.1"/>
    <property type="molecule type" value="Genomic_DNA"/>
</dbReference>
<dbReference type="Gene3D" id="1.20.5.1930">
    <property type="match status" value="1"/>
</dbReference>
<evidence type="ECO:0000259" key="8">
    <source>
        <dbReference type="Pfam" id="PF02518"/>
    </source>
</evidence>
<dbReference type="GO" id="GO:0046983">
    <property type="term" value="F:protein dimerization activity"/>
    <property type="evidence" value="ECO:0007669"/>
    <property type="project" value="InterPro"/>
</dbReference>
<evidence type="ECO:0000256" key="1">
    <source>
        <dbReference type="ARBA" id="ARBA00000085"/>
    </source>
</evidence>
<keyword evidence="4 11" id="KW-0418">Kinase</keyword>
<evidence type="ECO:0000256" key="3">
    <source>
        <dbReference type="ARBA" id="ARBA00022679"/>
    </source>
</evidence>
<dbReference type="Pfam" id="PF02518">
    <property type="entry name" value="HATPase_c"/>
    <property type="match status" value="1"/>
</dbReference>
<dbReference type="Gene3D" id="3.30.565.10">
    <property type="entry name" value="Histidine kinase-like ATPase, C-terminal domain"/>
    <property type="match status" value="1"/>
</dbReference>
<dbReference type="EC" id="2.7.13.3" evidence="2"/>
<feature type="transmembrane region" description="Helical" evidence="7">
    <location>
        <begin position="35"/>
        <end position="51"/>
    </location>
</feature>
<dbReference type="PANTHER" id="PTHR24421">
    <property type="entry name" value="NITRATE/NITRITE SENSOR PROTEIN NARX-RELATED"/>
    <property type="match status" value="1"/>
</dbReference>
<accession>A0A2X4YN79</accession>
<dbReference type="Pfam" id="PF23540">
    <property type="entry name" value="DesK_N"/>
    <property type="match status" value="1"/>
</dbReference>
<keyword evidence="12" id="KW-1185">Reference proteome</keyword>
<protein>
    <recommendedName>
        <fullName evidence="2">histidine kinase</fullName>
        <ecNumber evidence="2">2.7.13.3</ecNumber>
    </recommendedName>
</protein>
<dbReference type="InterPro" id="IPR003594">
    <property type="entry name" value="HATPase_dom"/>
</dbReference>
<keyword evidence="7" id="KW-1133">Transmembrane helix</keyword>
<evidence type="ECO:0000256" key="5">
    <source>
        <dbReference type="ARBA" id="ARBA00023012"/>
    </source>
</evidence>
<organism evidence="11 12">
    <name type="scientific">Lederbergia lenta</name>
    <name type="common">Bacillus lentus</name>
    <dbReference type="NCBI Taxonomy" id="1467"/>
    <lineage>
        <taxon>Bacteria</taxon>
        <taxon>Bacillati</taxon>
        <taxon>Bacillota</taxon>
        <taxon>Bacilli</taxon>
        <taxon>Bacillales</taxon>
        <taxon>Bacillaceae</taxon>
        <taxon>Lederbergia</taxon>
    </lineage>
</organism>